<gene>
    <name evidence="1" type="ORF">CALMAC_LOCUS16663</name>
</gene>
<evidence type="ECO:0000313" key="1">
    <source>
        <dbReference type="EMBL" id="VEN58258.1"/>
    </source>
</evidence>
<dbReference type="Proteomes" id="UP000410492">
    <property type="component" value="Unassembled WGS sequence"/>
</dbReference>
<proteinExistence type="predicted"/>
<protein>
    <submittedName>
        <fullName evidence="1">Uncharacterized protein</fullName>
    </submittedName>
</protein>
<reference evidence="1 2" key="1">
    <citation type="submission" date="2019-01" db="EMBL/GenBank/DDBJ databases">
        <authorList>
            <person name="Sayadi A."/>
        </authorList>
    </citation>
    <scope>NUCLEOTIDE SEQUENCE [LARGE SCALE GENOMIC DNA]</scope>
</reference>
<dbReference type="AlphaFoldDB" id="A0A653DE36"/>
<dbReference type="PANTHER" id="PTHR47027:SF8">
    <property type="entry name" value="RIBONUCLEASE H"/>
    <property type="match status" value="1"/>
</dbReference>
<dbReference type="PANTHER" id="PTHR47027">
    <property type="entry name" value="REVERSE TRANSCRIPTASE DOMAIN-CONTAINING PROTEIN"/>
    <property type="match status" value="1"/>
</dbReference>
<evidence type="ECO:0000313" key="2">
    <source>
        <dbReference type="Proteomes" id="UP000410492"/>
    </source>
</evidence>
<sequence>QLYESSSARVRIDGNLSDQTATREGVRQGCVLSPMLFNIYSEFVMRQTLVFSILLYASESWTVKKADRARIDAFEMWTWRRMLRVPYTVHRTNVSILDELGNPKRLSSIVSTGMLTFFGHIHRSDNMKKVVVQGHAPSGRRRGRSPTRWVDTTKQLLDMNIAIPNDVNIQNTYAGKISKYRDLAMEIKRLWKQNQVTIVPLIMSVSGLTPNTFTKHLQQLGLDEKLHKAFQKSNSEDL</sequence>
<name>A0A653DE36_CALMS</name>
<keyword evidence="2" id="KW-1185">Reference proteome</keyword>
<organism evidence="1 2">
    <name type="scientific">Callosobruchus maculatus</name>
    <name type="common">Southern cowpea weevil</name>
    <name type="synonym">Pulse bruchid</name>
    <dbReference type="NCBI Taxonomy" id="64391"/>
    <lineage>
        <taxon>Eukaryota</taxon>
        <taxon>Metazoa</taxon>
        <taxon>Ecdysozoa</taxon>
        <taxon>Arthropoda</taxon>
        <taxon>Hexapoda</taxon>
        <taxon>Insecta</taxon>
        <taxon>Pterygota</taxon>
        <taxon>Neoptera</taxon>
        <taxon>Endopterygota</taxon>
        <taxon>Coleoptera</taxon>
        <taxon>Polyphaga</taxon>
        <taxon>Cucujiformia</taxon>
        <taxon>Chrysomeloidea</taxon>
        <taxon>Chrysomelidae</taxon>
        <taxon>Bruchinae</taxon>
        <taxon>Bruchini</taxon>
        <taxon>Callosobruchus</taxon>
    </lineage>
</organism>
<accession>A0A653DE36</accession>
<feature type="non-terminal residue" evidence="1">
    <location>
        <position position="1"/>
    </location>
</feature>
<dbReference type="OrthoDB" id="425681at2759"/>
<dbReference type="EMBL" id="CAACVG010011519">
    <property type="protein sequence ID" value="VEN58258.1"/>
    <property type="molecule type" value="Genomic_DNA"/>
</dbReference>